<dbReference type="Gene3D" id="3.75.10.10">
    <property type="entry name" value="L-arginine/glycine Amidinotransferase, Chain A"/>
    <property type="match status" value="1"/>
</dbReference>
<dbReference type="GO" id="GO:0016597">
    <property type="term" value="F:amino acid binding"/>
    <property type="evidence" value="ECO:0007669"/>
    <property type="project" value="TreeGrafter"/>
</dbReference>
<evidence type="ECO:0000256" key="2">
    <source>
        <dbReference type="ARBA" id="ARBA00022801"/>
    </source>
</evidence>
<dbReference type="EC" id="3.5.3.18" evidence="4"/>
<dbReference type="GO" id="GO:0000052">
    <property type="term" value="P:citrulline metabolic process"/>
    <property type="evidence" value="ECO:0007669"/>
    <property type="project" value="TreeGrafter"/>
</dbReference>
<comment type="similarity">
    <text evidence="1">Belongs to the DDAH family.</text>
</comment>
<dbReference type="Pfam" id="PF19420">
    <property type="entry name" value="DDAH_eukar"/>
    <property type="match status" value="1"/>
</dbReference>
<keyword evidence="2 4" id="KW-0378">Hydrolase</keyword>
<reference evidence="4 5" key="1">
    <citation type="submission" date="2015-09" db="EMBL/GenBank/DDBJ databases">
        <title>Genome of Desulfovibrio dechloracetivorans BerOc1, a mercury methylating strain isolated from highly hydrocarbons and metals contaminated coastal sediments.</title>
        <authorList>
            <person name="Goni Urriza M."/>
            <person name="Gassie C."/>
            <person name="Bouchez O."/>
            <person name="Klopp C."/>
            <person name="Ranchou-Peyruse A."/>
            <person name="Remy G."/>
        </authorList>
    </citation>
    <scope>NUCLEOTIDE SEQUENCE [LARGE SCALE GENOMIC DNA]</scope>
    <source>
        <strain evidence="4 5">BerOc1</strain>
    </source>
</reference>
<dbReference type="GO" id="GO:0006525">
    <property type="term" value="P:arginine metabolic process"/>
    <property type="evidence" value="ECO:0007669"/>
    <property type="project" value="TreeGrafter"/>
</dbReference>
<accession>A0A1J5MV03</accession>
<dbReference type="SUPFAM" id="SSF55909">
    <property type="entry name" value="Pentein"/>
    <property type="match status" value="1"/>
</dbReference>
<proteinExistence type="inferred from homology"/>
<comment type="caution">
    <text evidence="4">The sequence shown here is derived from an EMBL/GenBank/DDBJ whole genome shotgun (WGS) entry which is preliminary data.</text>
</comment>
<organism evidence="4 5">
    <name type="scientific">Pseudodesulfovibrio hydrargyri</name>
    <dbReference type="NCBI Taxonomy" id="2125990"/>
    <lineage>
        <taxon>Bacteria</taxon>
        <taxon>Pseudomonadati</taxon>
        <taxon>Thermodesulfobacteriota</taxon>
        <taxon>Desulfovibrionia</taxon>
        <taxon>Desulfovibrionales</taxon>
        <taxon>Desulfovibrionaceae</taxon>
    </lineage>
</organism>
<dbReference type="PANTHER" id="PTHR12737:SF9">
    <property type="entry name" value="DIMETHYLARGININASE"/>
    <property type="match status" value="1"/>
</dbReference>
<name>A0A1J5MV03_9BACT</name>
<dbReference type="PANTHER" id="PTHR12737">
    <property type="entry name" value="DIMETHYLARGININE DIMETHYLAMINOHYDROLASE"/>
    <property type="match status" value="1"/>
</dbReference>
<sequence>MIRLTQQTGIRKFTGGRTIKEMKAIMFTRAITRRPGPEMVDGITSQNLGKPDFELALEQHDVYCRTLADLGLDVTVLGAAPGFPDCCFVEDTAVVCAEVAVLTPLGAPSRQGEQLTIEPELARHKPVVRIVPPALIEGGDVLLVEKTFYVGLSDRTNAAGAAALADAVRPHGYDTVTITCCPSLHFKTDVNYIGNDTILVSPCCDALPELARFKRVVVEDDEAYARNCLYINGTVIVPEGFPKTLAQVRATGVETTVIDVSEFRKLDGGLTCLSLRF</sequence>
<dbReference type="GO" id="GO:0045429">
    <property type="term" value="P:positive regulation of nitric oxide biosynthetic process"/>
    <property type="evidence" value="ECO:0007669"/>
    <property type="project" value="TreeGrafter"/>
</dbReference>
<dbReference type="GO" id="GO:0016403">
    <property type="term" value="F:dimethylargininase activity"/>
    <property type="evidence" value="ECO:0007669"/>
    <property type="project" value="UniProtKB-EC"/>
</dbReference>
<evidence type="ECO:0000313" key="5">
    <source>
        <dbReference type="Proteomes" id="UP000181901"/>
    </source>
</evidence>
<dbReference type="EMBL" id="LKAQ01000004">
    <property type="protein sequence ID" value="OIQ50445.1"/>
    <property type="molecule type" value="Genomic_DNA"/>
</dbReference>
<dbReference type="InterPro" id="IPR033199">
    <property type="entry name" value="DDAH-like"/>
</dbReference>
<dbReference type="AlphaFoldDB" id="A0A1J5MV03"/>
<feature type="active site" description="Nucleophile" evidence="3">
    <location>
        <position position="272"/>
    </location>
</feature>
<keyword evidence="5" id="KW-1185">Reference proteome</keyword>
<dbReference type="Proteomes" id="UP000181901">
    <property type="component" value="Unassembled WGS sequence"/>
</dbReference>
<gene>
    <name evidence="4" type="ORF">BerOc1_02382</name>
</gene>
<feature type="active site" description="Proton donor" evidence="3">
    <location>
        <position position="185"/>
    </location>
</feature>
<evidence type="ECO:0000256" key="1">
    <source>
        <dbReference type="ARBA" id="ARBA00008532"/>
    </source>
</evidence>
<evidence type="ECO:0000313" key="4">
    <source>
        <dbReference type="EMBL" id="OIQ50445.1"/>
    </source>
</evidence>
<evidence type="ECO:0000256" key="3">
    <source>
        <dbReference type="PIRSR" id="PIRSR633199-1"/>
    </source>
</evidence>
<protein>
    <submittedName>
        <fullName evidence="4">N(G),N(G)-dimethylarginine dimethylaminohydrolase</fullName>
        <ecNumber evidence="4">3.5.3.18</ecNumber>
    </submittedName>
</protein>